<dbReference type="InterPro" id="IPR052929">
    <property type="entry name" value="RNase_H-like_EbsB-rel"/>
</dbReference>
<dbReference type="PANTHER" id="PTHR47074:SF11">
    <property type="entry name" value="REVERSE TRANSCRIPTASE-LIKE PROTEIN"/>
    <property type="match status" value="1"/>
</dbReference>
<gene>
    <name evidence="2" type="ORF">Salat_1270900</name>
</gene>
<evidence type="ECO:0000313" key="3">
    <source>
        <dbReference type="Proteomes" id="UP001293254"/>
    </source>
</evidence>
<dbReference type="CDD" id="cd06222">
    <property type="entry name" value="RNase_H_like"/>
    <property type="match status" value="1"/>
</dbReference>
<name>A0AAE1YHH3_9LAMI</name>
<dbReference type="Gene3D" id="3.30.420.10">
    <property type="entry name" value="Ribonuclease H-like superfamily/Ribonuclease H"/>
    <property type="match status" value="1"/>
</dbReference>
<dbReference type="AlphaFoldDB" id="A0AAE1YHH3"/>
<dbReference type="Pfam" id="PF13456">
    <property type="entry name" value="RVT_3"/>
    <property type="match status" value="1"/>
</dbReference>
<feature type="domain" description="RNase H type-1" evidence="1">
    <location>
        <begin position="2"/>
        <end position="110"/>
    </location>
</feature>
<sequence length="112" mass="11999">MGIGVVARDSEGACLGWLSRTLANGGSPEVVEAYAAWEALRLAWQWGWPRVIIEGDCASILNKITAETQDRSAVGPLVSDVRSLASHFESVSFSFVRGSCNAVADRLESMAL</sequence>
<dbReference type="InterPro" id="IPR012337">
    <property type="entry name" value="RNaseH-like_sf"/>
</dbReference>
<keyword evidence="3" id="KW-1185">Reference proteome</keyword>
<evidence type="ECO:0000313" key="2">
    <source>
        <dbReference type="EMBL" id="KAK4429703.1"/>
    </source>
</evidence>
<dbReference type="PANTHER" id="PTHR47074">
    <property type="entry name" value="BNAC02G40300D PROTEIN"/>
    <property type="match status" value="1"/>
</dbReference>
<dbReference type="Proteomes" id="UP001293254">
    <property type="component" value="Unassembled WGS sequence"/>
</dbReference>
<dbReference type="SUPFAM" id="SSF53098">
    <property type="entry name" value="Ribonuclease H-like"/>
    <property type="match status" value="1"/>
</dbReference>
<dbReference type="InterPro" id="IPR044730">
    <property type="entry name" value="RNase_H-like_dom_plant"/>
</dbReference>
<protein>
    <recommendedName>
        <fullName evidence="1">RNase H type-1 domain-containing protein</fullName>
    </recommendedName>
</protein>
<reference evidence="2" key="2">
    <citation type="journal article" date="2024" name="Plant">
        <title>Genomic evolution and insights into agronomic trait innovations of Sesamum species.</title>
        <authorList>
            <person name="Miao H."/>
            <person name="Wang L."/>
            <person name="Qu L."/>
            <person name="Liu H."/>
            <person name="Sun Y."/>
            <person name="Le M."/>
            <person name="Wang Q."/>
            <person name="Wei S."/>
            <person name="Zheng Y."/>
            <person name="Lin W."/>
            <person name="Duan Y."/>
            <person name="Cao H."/>
            <person name="Xiong S."/>
            <person name="Wang X."/>
            <person name="Wei L."/>
            <person name="Li C."/>
            <person name="Ma Q."/>
            <person name="Ju M."/>
            <person name="Zhao R."/>
            <person name="Li G."/>
            <person name="Mu C."/>
            <person name="Tian Q."/>
            <person name="Mei H."/>
            <person name="Zhang T."/>
            <person name="Gao T."/>
            <person name="Zhang H."/>
        </authorList>
    </citation>
    <scope>NUCLEOTIDE SEQUENCE</scope>
    <source>
        <strain evidence="2">3651</strain>
    </source>
</reference>
<dbReference type="GO" id="GO:0004523">
    <property type="term" value="F:RNA-DNA hybrid ribonuclease activity"/>
    <property type="evidence" value="ECO:0007669"/>
    <property type="project" value="InterPro"/>
</dbReference>
<dbReference type="EMBL" id="JACGWO010000004">
    <property type="protein sequence ID" value="KAK4429703.1"/>
    <property type="molecule type" value="Genomic_DNA"/>
</dbReference>
<evidence type="ECO:0000259" key="1">
    <source>
        <dbReference type="Pfam" id="PF13456"/>
    </source>
</evidence>
<proteinExistence type="predicted"/>
<accession>A0AAE1YHH3</accession>
<comment type="caution">
    <text evidence="2">The sequence shown here is derived from an EMBL/GenBank/DDBJ whole genome shotgun (WGS) entry which is preliminary data.</text>
</comment>
<organism evidence="2 3">
    <name type="scientific">Sesamum alatum</name>
    <dbReference type="NCBI Taxonomy" id="300844"/>
    <lineage>
        <taxon>Eukaryota</taxon>
        <taxon>Viridiplantae</taxon>
        <taxon>Streptophyta</taxon>
        <taxon>Embryophyta</taxon>
        <taxon>Tracheophyta</taxon>
        <taxon>Spermatophyta</taxon>
        <taxon>Magnoliopsida</taxon>
        <taxon>eudicotyledons</taxon>
        <taxon>Gunneridae</taxon>
        <taxon>Pentapetalae</taxon>
        <taxon>asterids</taxon>
        <taxon>lamiids</taxon>
        <taxon>Lamiales</taxon>
        <taxon>Pedaliaceae</taxon>
        <taxon>Sesamum</taxon>
    </lineage>
</organism>
<reference evidence="2" key="1">
    <citation type="submission" date="2020-06" db="EMBL/GenBank/DDBJ databases">
        <authorList>
            <person name="Li T."/>
            <person name="Hu X."/>
            <person name="Zhang T."/>
            <person name="Song X."/>
            <person name="Zhang H."/>
            <person name="Dai N."/>
            <person name="Sheng W."/>
            <person name="Hou X."/>
            <person name="Wei L."/>
        </authorList>
    </citation>
    <scope>NUCLEOTIDE SEQUENCE</scope>
    <source>
        <strain evidence="2">3651</strain>
        <tissue evidence="2">Leaf</tissue>
    </source>
</reference>
<dbReference type="InterPro" id="IPR002156">
    <property type="entry name" value="RNaseH_domain"/>
</dbReference>
<dbReference type="GO" id="GO:0003676">
    <property type="term" value="F:nucleic acid binding"/>
    <property type="evidence" value="ECO:0007669"/>
    <property type="project" value="InterPro"/>
</dbReference>
<dbReference type="InterPro" id="IPR036397">
    <property type="entry name" value="RNaseH_sf"/>
</dbReference>